<gene>
    <name evidence="2" type="ORF">SAMN02745746_01354</name>
</gene>
<dbReference type="SUPFAM" id="SSF53335">
    <property type="entry name" value="S-adenosyl-L-methionine-dependent methyltransferases"/>
    <property type="match status" value="1"/>
</dbReference>
<feature type="domain" description="Methyltransferase type 11" evidence="1">
    <location>
        <begin position="103"/>
        <end position="194"/>
    </location>
</feature>
<organism evidence="2 3">
    <name type="scientific">Pseudogulbenkiania subflava DSM 22618</name>
    <dbReference type="NCBI Taxonomy" id="1123014"/>
    <lineage>
        <taxon>Bacteria</taxon>
        <taxon>Pseudomonadati</taxon>
        <taxon>Pseudomonadota</taxon>
        <taxon>Betaproteobacteria</taxon>
        <taxon>Neisseriales</taxon>
        <taxon>Chromobacteriaceae</taxon>
        <taxon>Pseudogulbenkiania</taxon>
    </lineage>
</organism>
<proteinExistence type="predicted"/>
<dbReference type="InterPro" id="IPR029063">
    <property type="entry name" value="SAM-dependent_MTases_sf"/>
</dbReference>
<sequence>MNLNSQFVRMMRCPSSGSALVFDGQGLSSCDGANCYRVNASGIPLFAETLCTEDAKRQQVHFEMVHAQYLENLGYPHTQEYMAYLDDAFHKVVSDAELAVTAEICCGSGEAFRLLGRKVGSGVGVDISASMLDVARHFLRDRRYCFIQGDATNLPLNDATFDSVFIIGGIHHVNDRARLFGEIYRVLKPGGRFFWREPVSDFFLWRWLRALIYWLSPALDEKTERPLLYGETVPVLTQAGLELKHWETHGFLGYCLLMNSDVLVFNRLFRYLPGIRALTRLMAKLDGWTVRIPGLRHAGLIVIGMAEKPKRAQS</sequence>
<dbReference type="Proteomes" id="UP000192920">
    <property type="component" value="Unassembled WGS sequence"/>
</dbReference>
<dbReference type="AlphaFoldDB" id="A0A1Y6BMB7"/>
<keyword evidence="2" id="KW-0489">Methyltransferase</keyword>
<keyword evidence="2" id="KW-0808">Transferase</keyword>
<dbReference type="InterPro" id="IPR013216">
    <property type="entry name" value="Methyltransf_11"/>
</dbReference>
<dbReference type="GO" id="GO:0008757">
    <property type="term" value="F:S-adenosylmethionine-dependent methyltransferase activity"/>
    <property type="evidence" value="ECO:0007669"/>
    <property type="project" value="InterPro"/>
</dbReference>
<dbReference type="Pfam" id="PF08241">
    <property type="entry name" value="Methyltransf_11"/>
    <property type="match status" value="1"/>
</dbReference>
<dbReference type="GO" id="GO:0032259">
    <property type="term" value="P:methylation"/>
    <property type="evidence" value="ECO:0007669"/>
    <property type="project" value="UniProtKB-KW"/>
</dbReference>
<protein>
    <submittedName>
        <fullName evidence="2">Methyltransferase domain-containing protein</fullName>
    </submittedName>
</protein>
<reference evidence="3" key="1">
    <citation type="submission" date="2017-04" db="EMBL/GenBank/DDBJ databases">
        <authorList>
            <person name="Varghese N."/>
            <person name="Submissions S."/>
        </authorList>
    </citation>
    <scope>NUCLEOTIDE SEQUENCE [LARGE SCALE GENOMIC DNA]</scope>
    <source>
        <strain evidence="3">DSM 22618</strain>
    </source>
</reference>
<dbReference type="PANTHER" id="PTHR43591">
    <property type="entry name" value="METHYLTRANSFERASE"/>
    <property type="match status" value="1"/>
</dbReference>
<evidence type="ECO:0000313" key="3">
    <source>
        <dbReference type="Proteomes" id="UP000192920"/>
    </source>
</evidence>
<dbReference type="Gene3D" id="3.40.50.150">
    <property type="entry name" value="Vaccinia Virus protein VP39"/>
    <property type="match status" value="1"/>
</dbReference>
<evidence type="ECO:0000313" key="2">
    <source>
        <dbReference type="EMBL" id="SMF10926.1"/>
    </source>
</evidence>
<dbReference type="RefSeq" id="WP_085275665.1">
    <property type="nucleotide sequence ID" value="NZ_FXAG01000005.1"/>
</dbReference>
<keyword evidence="3" id="KW-1185">Reference proteome</keyword>
<name>A0A1Y6BMB7_9NEIS</name>
<evidence type="ECO:0000259" key="1">
    <source>
        <dbReference type="Pfam" id="PF08241"/>
    </source>
</evidence>
<dbReference type="CDD" id="cd02440">
    <property type="entry name" value="AdoMet_MTases"/>
    <property type="match status" value="1"/>
</dbReference>
<dbReference type="EMBL" id="FXAG01000005">
    <property type="protein sequence ID" value="SMF10926.1"/>
    <property type="molecule type" value="Genomic_DNA"/>
</dbReference>
<dbReference type="STRING" id="1123014.SAMN02745746_01354"/>
<accession>A0A1Y6BMB7</accession>